<proteinExistence type="predicted"/>
<evidence type="ECO:0000313" key="2">
    <source>
        <dbReference type="EMBL" id="SOD69554.1"/>
    </source>
</evidence>
<evidence type="ECO:0000313" key="3">
    <source>
        <dbReference type="Proteomes" id="UP000219669"/>
    </source>
</evidence>
<dbReference type="EMBL" id="OCNF01000016">
    <property type="protein sequence ID" value="SOD69554.1"/>
    <property type="molecule type" value="Genomic_DNA"/>
</dbReference>
<accession>A0A286EFE8</accession>
<organism evidence="2 3">
    <name type="scientific">Alysiella filiformis DSM 16848</name>
    <dbReference type="NCBI Taxonomy" id="1120981"/>
    <lineage>
        <taxon>Bacteria</taxon>
        <taxon>Pseudomonadati</taxon>
        <taxon>Pseudomonadota</taxon>
        <taxon>Betaproteobacteria</taxon>
        <taxon>Neisseriales</taxon>
        <taxon>Neisseriaceae</taxon>
        <taxon>Alysiella</taxon>
    </lineage>
</organism>
<dbReference type="AlphaFoldDB" id="A0A286EFE8"/>
<keyword evidence="1" id="KW-1133">Transmembrane helix</keyword>
<reference evidence="2 3" key="1">
    <citation type="submission" date="2017-09" db="EMBL/GenBank/DDBJ databases">
        <authorList>
            <person name="Ehlers B."/>
            <person name="Leendertz F.H."/>
        </authorList>
    </citation>
    <scope>NUCLEOTIDE SEQUENCE [LARGE SCALE GENOMIC DNA]</scope>
    <source>
        <strain evidence="2 3">DSM 16848</strain>
    </source>
</reference>
<feature type="transmembrane region" description="Helical" evidence="1">
    <location>
        <begin position="12"/>
        <end position="36"/>
    </location>
</feature>
<name>A0A286EFE8_9NEIS</name>
<evidence type="ECO:0000256" key="1">
    <source>
        <dbReference type="SAM" id="Phobius"/>
    </source>
</evidence>
<keyword evidence="3" id="KW-1185">Reference proteome</keyword>
<keyword evidence="1" id="KW-0812">Transmembrane</keyword>
<protein>
    <submittedName>
        <fullName evidence="2">Uncharacterized protein</fullName>
    </submittedName>
</protein>
<keyword evidence="1" id="KW-0472">Membrane</keyword>
<dbReference type="Proteomes" id="UP000219669">
    <property type="component" value="Unassembled WGS sequence"/>
</dbReference>
<dbReference type="RefSeq" id="WP_097114724.1">
    <property type="nucleotide sequence ID" value="NZ_CP083931.1"/>
</dbReference>
<dbReference type="OrthoDB" id="9860145at2"/>
<gene>
    <name evidence="2" type="ORF">SAMN02746062_01734</name>
</gene>
<sequence>MCETPFSWFNFIFKLLAGIVLTIWFWAIFGMIVSWIMRWFDATFRPPKPPTAEELALWQQRETAFAEWLAVLYRDNPSAMQTVLANIPNELQDDEHLGLEPDYLLAVSNRALDTAYFAVVEDYSNNWKNPDYADLFAEMSPMWQRFGFTPNWSAYREEDFWRELDDYPIEPCFRWLQTQFLAHGAALFLWYLQDECWGVAVVPVQDKADFQAACEKWGWVDFFE</sequence>